<dbReference type="GO" id="GO:0004534">
    <property type="term" value="F:5'-3' RNA exonuclease activity"/>
    <property type="evidence" value="ECO:0007669"/>
    <property type="project" value="TreeGrafter"/>
</dbReference>
<dbReference type="Gene3D" id="3.20.20.140">
    <property type="entry name" value="Metal-dependent hydrolases"/>
    <property type="match status" value="1"/>
</dbReference>
<evidence type="ECO:0000259" key="2">
    <source>
        <dbReference type="SMART" id="SM00481"/>
    </source>
</evidence>
<evidence type="ECO:0000313" key="4">
    <source>
        <dbReference type="Proteomes" id="UP000593719"/>
    </source>
</evidence>
<dbReference type="SMART" id="SM00481">
    <property type="entry name" value="POLIIIAc"/>
    <property type="match status" value="1"/>
</dbReference>
<gene>
    <name evidence="3" type="ORF">FJR45_08070</name>
</gene>
<proteinExistence type="predicted"/>
<feature type="coiled-coil region" evidence="1">
    <location>
        <begin position="184"/>
        <end position="211"/>
    </location>
</feature>
<keyword evidence="1" id="KW-0175">Coiled coil</keyword>
<accession>A0A7M1B2N1</accession>
<dbReference type="PANTHER" id="PTHR42924:SF3">
    <property type="entry name" value="POLYMERASE_HISTIDINOL PHOSPHATASE N-TERMINAL DOMAIN-CONTAINING PROTEIN"/>
    <property type="match status" value="1"/>
</dbReference>
<dbReference type="KEGG" id="ssei:FJR45_08070"/>
<dbReference type="GO" id="GO:0035312">
    <property type="term" value="F:5'-3' DNA exonuclease activity"/>
    <property type="evidence" value="ECO:0007669"/>
    <property type="project" value="TreeGrafter"/>
</dbReference>
<dbReference type="PANTHER" id="PTHR42924">
    <property type="entry name" value="EXONUCLEASE"/>
    <property type="match status" value="1"/>
</dbReference>
<sequence length="417" mass="48266">MKITPNVVVENENTAYKITLKNTSNIESVEVLSRGDYYHKDKIDYTVQNNHIVFTYTMNYLGEFIVKVNFTYKESKSVCLYCVDKEMIKLRPFKGDLHMHSVYSDGKTTPFAMALASLQAGMDFVSITDHDSYEGSLEAIEKVKQNNIDILVLSGEEVSVGGKKDMSIAQGNGHILSINANSSIEEQRKNTQKYEQELQEIVEELQKEDIDKTIDPFHYAKNIWVIKKIKEANGASILAHPNWVYRDGKYHLHQAFYKEMLKSSYLDGVEVFGEEKIKEYNNMTHLTALQIRNKHKYLAPFANSDAHDSDHEVGERFSIVFAKERSAENITHAIKKGLTCAVYKRENNEHQFIGKDELAQYVYFLIKEYYPKHNSLKSRLAKLYIDQLINSESFEKRINAVKLKLKNHTNAFFFRYN</sequence>
<evidence type="ECO:0000313" key="3">
    <source>
        <dbReference type="EMBL" id="QOP43905.1"/>
    </source>
</evidence>
<protein>
    <recommendedName>
        <fullName evidence="2">Polymerase/histidinol phosphatase N-terminal domain-containing protein</fullName>
    </recommendedName>
</protein>
<dbReference type="InterPro" id="IPR004013">
    <property type="entry name" value="PHP_dom"/>
</dbReference>
<dbReference type="AlphaFoldDB" id="A0A7M1B2N1"/>
<dbReference type="InterPro" id="IPR052018">
    <property type="entry name" value="PHP_domain"/>
</dbReference>
<keyword evidence="4" id="KW-1185">Reference proteome</keyword>
<organism evidence="3 4">
    <name type="scientific">Sulfurimonas sediminis</name>
    <dbReference type="NCBI Taxonomy" id="2590020"/>
    <lineage>
        <taxon>Bacteria</taxon>
        <taxon>Pseudomonadati</taxon>
        <taxon>Campylobacterota</taxon>
        <taxon>Epsilonproteobacteria</taxon>
        <taxon>Campylobacterales</taxon>
        <taxon>Sulfurimonadaceae</taxon>
        <taxon>Sulfurimonas</taxon>
    </lineage>
</organism>
<dbReference type="Pfam" id="PF02811">
    <property type="entry name" value="PHP"/>
    <property type="match status" value="1"/>
</dbReference>
<evidence type="ECO:0000256" key="1">
    <source>
        <dbReference type="SAM" id="Coils"/>
    </source>
</evidence>
<name>A0A7M1B2N1_9BACT</name>
<reference evidence="3 4" key="1">
    <citation type="submission" date="2019-06" db="EMBL/GenBank/DDBJ databases">
        <title>Sulfurimonas gotlandica sp. nov., a chemoautotrophic and psychrotolerant epsilonproteobacterium isolated from a pelagic redoxcline, and an emended description of the genus Sulfurimonas.</title>
        <authorList>
            <person name="Wang S."/>
            <person name="Jiang L."/>
            <person name="Shao Z."/>
        </authorList>
    </citation>
    <scope>NUCLEOTIDE SEQUENCE [LARGE SCALE GENOMIC DNA]</scope>
    <source>
        <strain evidence="3 4">S2-6</strain>
    </source>
</reference>
<dbReference type="InterPro" id="IPR003141">
    <property type="entry name" value="Pol/His_phosphatase_N"/>
</dbReference>
<dbReference type="Proteomes" id="UP000593719">
    <property type="component" value="Chromosome"/>
</dbReference>
<feature type="domain" description="Polymerase/histidinol phosphatase N-terminal" evidence="2">
    <location>
        <begin position="95"/>
        <end position="162"/>
    </location>
</feature>
<dbReference type="RefSeq" id="WP_193150091.1">
    <property type="nucleotide sequence ID" value="NZ_CP041235.1"/>
</dbReference>
<dbReference type="InterPro" id="IPR016195">
    <property type="entry name" value="Pol/histidinol_Pase-like"/>
</dbReference>
<dbReference type="SUPFAM" id="SSF89550">
    <property type="entry name" value="PHP domain-like"/>
    <property type="match status" value="1"/>
</dbReference>
<dbReference type="EMBL" id="CP041235">
    <property type="protein sequence ID" value="QOP43905.1"/>
    <property type="molecule type" value="Genomic_DNA"/>
</dbReference>